<name>A0A2S6H4P3_9GAMM</name>
<keyword evidence="2" id="KW-1185">Reference proteome</keyword>
<proteinExistence type="predicted"/>
<evidence type="ECO:0000313" key="1">
    <source>
        <dbReference type="EMBL" id="PPK72455.1"/>
    </source>
</evidence>
<dbReference type="EMBL" id="PTIY01000004">
    <property type="protein sequence ID" value="PPK72455.1"/>
    <property type="molecule type" value="Genomic_DNA"/>
</dbReference>
<dbReference type="OrthoDB" id="194608at2"/>
<dbReference type="Proteomes" id="UP000238071">
    <property type="component" value="Unassembled WGS sequence"/>
</dbReference>
<sequence>MPSNPRLNQSIKQTLERLPVVINDIEARPDFNDNTAFATDIGLLNDFKQALLIVSIAPSLPMSVMAELQSSAEFTVLPLLEHLIIANVAITKMGQLNTNRSIPPSMATQHNVNLLALQNAVQTLVACLTAALMPPPPPVEGRLLRLEVSGADETGDGQYAAEYAQVGVVTIRAVVEPSVPGVFESLIWEGGEAGYANDYRLLPRDRISRPDQPMTVAAWLGNTRLRIAVTVRPLLGGLDVSNSVKIGDRWIAHYAADGQPIVVRAAMMPDNTDAYRYLSWEGGCVDFDHPYDRRLVPRNAMTPPGKPVSVAARLNPTYEAKIEVVPRFTALIVSTESGIVTPMSTTGNTSHYTIPYGNGAISISAVTEPVSEEAWSHLVWTGNAAATGQANIKTLARNALSPFGQAGYTITVTVGDTTRTAVIQITPTLVSMQVSTVDRIIDAIMAAGNVSDYSVSYALKQNVTVTVTTAPDDKAAWAYIAWTGDGTHGSQANRRILARNVLTPFGQAGYSVKAAVSGTALVARIKVTPTLNALTIPVYGFETGVAQQWYSYRLTNPNVFDISAPIPKAVVRAETVPDTAAAWAYIAWADNGNPNQVEAGVEARLRTVRLDAANTVNLSATVGGQQLRAQLDIRAPRQWRNDGPQLAVDNITFSGGRAVTIDYVTGSTLARLGYCKHFPRVWHRANPGTVQEYPQPVLYQPPQTYTRNTPIGIAAKINVTRRPKIDADNTPIRASAYFRRSGGRASRLGWRQEVSIPAVGNATVIFPVSNSANLPDVILHEDPLLIFWELNTGGQNWTLFDVTEHGIYVTLEDPITTAQNALNDPDAAKTAYTLWTVLDISCAAGKETADAVGAAFGIYSAFHPENPNIKLKRKHDGVLLAYWHPRLGAAQHLTVTAVGAVAPQLLIADGGGSSLSFAQMLMSMFGIHGIDGAGLIQVKPNPGLSAEAVRFLMRNWTFNAPPYANGTAYTHFMNNDGKAGGSGGSNAGWATWSPGAGQNSPTPPPAFQNHFLVRLQQIGIDIFFDPSYGSAPFANWLSWVSESITGLERPSILKPTGQWYRFLETSAPVKLPNAGFVKQNPYQLPVIFAERAAGA</sequence>
<accession>A0A2S6H4P3</accession>
<dbReference type="RefSeq" id="WP_104423240.1">
    <property type="nucleotide sequence ID" value="NZ_PTIY01000004.1"/>
</dbReference>
<comment type="caution">
    <text evidence="1">The sequence shown here is derived from an EMBL/GenBank/DDBJ whole genome shotgun (WGS) entry which is preliminary data.</text>
</comment>
<protein>
    <submittedName>
        <fullName evidence="1">Uncharacterized protein</fullName>
    </submittedName>
</protein>
<gene>
    <name evidence="1" type="ORF">B0F88_104250</name>
</gene>
<evidence type="ECO:0000313" key="2">
    <source>
        <dbReference type="Proteomes" id="UP000238071"/>
    </source>
</evidence>
<dbReference type="AlphaFoldDB" id="A0A2S6H4P3"/>
<organism evidence="1 2">
    <name type="scientific">Methylobacter tundripaludum</name>
    <dbReference type="NCBI Taxonomy" id="173365"/>
    <lineage>
        <taxon>Bacteria</taxon>
        <taxon>Pseudomonadati</taxon>
        <taxon>Pseudomonadota</taxon>
        <taxon>Gammaproteobacteria</taxon>
        <taxon>Methylococcales</taxon>
        <taxon>Methylococcaceae</taxon>
        <taxon>Methylobacter</taxon>
    </lineage>
</organism>
<reference evidence="1 2" key="1">
    <citation type="submission" date="2018-02" db="EMBL/GenBank/DDBJ databases">
        <title>Subsurface microbial communities from deep shales in Ohio and West Virginia, USA.</title>
        <authorList>
            <person name="Wrighton K."/>
        </authorList>
    </citation>
    <scope>NUCLEOTIDE SEQUENCE [LARGE SCALE GENOMIC DNA]</scope>
    <source>
        <strain evidence="1 2">OWC-G53F</strain>
    </source>
</reference>